<accession>A0A9N7U3S6</accession>
<reference evidence="2" key="1">
    <citation type="submission" date="2020-03" db="EMBL/GenBank/DDBJ databases">
        <authorList>
            <person name="Weist P."/>
        </authorList>
    </citation>
    <scope>NUCLEOTIDE SEQUENCE</scope>
</reference>
<comment type="caution">
    <text evidence="2">The sequence shown here is derived from an EMBL/GenBank/DDBJ whole genome shotgun (WGS) entry which is preliminary data.</text>
</comment>
<feature type="compositionally biased region" description="Acidic residues" evidence="1">
    <location>
        <begin position="53"/>
        <end position="68"/>
    </location>
</feature>
<evidence type="ECO:0000313" key="2">
    <source>
        <dbReference type="EMBL" id="CAB1424148.1"/>
    </source>
</evidence>
<sequence length="102" mass="11214">MPKVCHRVRTSHHAAFYVSKPPKEKTYTVNVLIRVHPSTPGLRLSLSVLSCYDDDDDDEDDDDGDDDGGGSGGAEQIIYPLIASKRVFSAQSHVAVLHHVEK</sequence>
<evidence type="ECO:0000313" key="3">
    <source>
        <dbReference type="Proteomes" id="UP001153269"/>
    </source>
</evidence>
<name>A0A9N7U3S6_PLEPL</name>
<proteinExistence type="predicted"/>
<evidence type="ECO:0000256" key="1">
    <source>
        <dbReference type="SAM" id="MobiDB-lite"/>
    </source>
</evidence>
<dbReference type="EMBL" id="CADEAL010000708">
    <property type="protein sequence ID" value="CAB1424148.1"/>
    <property type="molecule type" value="Genomic_DNA"/>
</dbReference>
<keyword evidence="3" id="KW-1185">Reference proteome</keyword>
<organism evidence="2 3">
    <name type="scientific">Pleuronectes platessa</name>
    <name type="common">European plaice</name>
    <dbReference type="NCBI Taxonomy" id="8262"/>
    <lineage>
        <taxon>Eukaryota</taxon>
        <taxon>Metazoa</taxon>
        <taxon>Chordata</taxon>
        <taxon>Craniata</taxon>
        <taxon>Vertebrata</taxon>
        <taxon>Euteleostomi</taxon>
        <taxon>Actinopterygii</taxon>
        <taxon>Neopterygii</taxon>
        <taxon>Teleostei</taxon>
        <taxon>Neoteleostei</taxon>
        <taxon>Acanthomorphata</taxon>
        <taxon>Carangaria</taxon>
        <taxon>Pleuronectiformes</taxon>
        <taxon>Pleuronectoidei</taxon>
        <taxon>Pleuronectidae</taxon>
        <taxon>Pleuronectes</taxon>
    </lineage>
</organism>
<protein>
    <submittedName>
        <fullName evidence="2">Uncharacterized protein</fullName>
    </submittedName>
</protein>
<dbReference type="AlphaFoldDB" id="A0A9N7U3S6"/>
<dbReference type="Proteomes" id="UP001153269">
    <property type="component" value="Unassembled WGS sequence"/>
</dbReference>
<feature type="region of interest" description="Disordered" evidence="1">
    <location>
        <begin position="53"/>
        <end position="75"/>
    </location>
</feature>
<gene>
    <name evidence="2" type="ORF">PLEPLA_LOCUS12069</name>
</gene>